<accession>A0A8S5STA9</accession>
<reference evidence="1" key="1">
    <citation type="journal article" date="2021" name="Proc. Natl. Acad. Sci. U.S.A.">
        <title>A Catalog of Tens of Thousands of Viruses from Human Metagenomes Reveals Hidden Associations with Chronic Diseases.</title>
        <authorList>
            <person name="Tisza M.J."/>
            <person name="Buck C.B."/>
        </authorList>
    </citation>
    <scope>NUCLEOTIDE SEQUENCE</scope>
    <source>
        <strain evidence="1">CtZ2t4</strain>
    </source>
</reference>
<organism evidence="1">
    <name type="scientific">Myoviridae sp. ctZ2t4</name>
    <dbReference type="NCBI Taxonomy" id="2827693"/>
    <lineage>
        <taxon>Viruses</taxon>
        <taxon>Duplodnaviria</taxon>
        <taxon>Heunggongvirae</taxon>
        <taxon>Uroviricota</taxon>
        <taxon>Caudoviricetes</taxon>
    </lineage>
</organism>
<dbReference type="EMBL" id="BK032664">
    <property type="protein sequence ID" value="DAF53802.1"/>
    <property type="molecule type" value="Genomic_DNA"/>
</dbReference>
<name>A0A8S5STA9_9CAUD</name>
<sequence>MNGLAAAFYLIQAKEIIETMKQINQEGISLRNQAAMIGLSSLLDDSITKIETSFEEEAKKLIDEGKIIWNEWCNKNREYAKGNETVMKILEYNFED</sequence>
<evidence type="ECO:0000313" key="1">
    <source>
        <dbReference type="EMBL" id="DAF53802.1"/>
    </source>
</evidence>
<protein>
    <submittedName>
        <fullName evidence="1">Uncharacterized protein</fullName>
    </submittedName>
</protein>
<proteinExistence type="predicted"/>